<evidence type="ECO:0000313" key="2">
    <source>
        <dbReference type="EMBL" id="CAI2718993.1"/>
    </source>
</evidence>
<gene>
    <name evidence="2" type="ORF">NSPWAT_2137</name>
</gene>
<dbReference type="Proteomes" id="UP001157733">
    <property type="component" value="Chromosome"/>
</dbReference>
<accession>A0ABM9HFQ4</accession>
<dbReference type="EMBL" id="OX336137">
    <property type="protein sequence ID" value="CAI2718993.1"/>
    <property type="molecule type" value="Genomic_DNA"/>
</dbReference>
<organism evidence="2 3">
    <name type="scientific">Nitrospina watsonii</name>
    <dbReference type="NCBI Taxonomy" id="1323948"/>
    <lineage>
        <taxon>Bacteria</taxon>
        <taxon>Pseudomonadati</taxon>
        <taxon>Nitrospinota/Tectimicrobiota group</taxon>
        <taxon>Nitrospinota</taxon>
        <taxon>Nitrospinia</taxon>
        <taxon>Nitrospinales</taxon>
        <taxon>Nitrospinaceae</taxon>
        <taxon>Nitrospina</taxon>
    </lineage>
</organism>
<keyword evidence="3" id="KW-1185">Reference proteome</keyword>
<reference evidence="2 3" key="1">
    <citation type="submission" date="2022-09" db="EMBL/GenBank/DDBJ databases">
        <authorList>
            <person name="Kop L."/>
        </authorList>
    </citation>
    <scope>NUCLEOTIDE SEQUENCE [LARGE SCALE GENOMIC DNA]</scope>
    <source>
        <strain evidence="2 3">347</strain>
    </source>
</reference>
<name>A0ABM9HFQ4_9BACT</name>
<sequence>MVFLRGRSDHHFPSFPRRGLRGGNEDPILPEKITQKATPPSPPLGKGRGNRKSGL</sequence>
<evidence type="ECO:0000313" key="3">
    <source>
        <dbReference type="Proteomes" id="UP001157733"/>
    </source>
</evidence>
<feature type="compositionally biased region" description="Basic and acidic residues" evidence="1">
    <location>
        <begin position="1"/>
        <end position="12"/>
    </location>
</feature>
<proteinExistence type="predicted"/>
<feature type="region of interest" description="Disordered" evidence="1">
    <location>
        <begin position="1"/>
        <end position="55"/>
    </location>
</feature>
<protein>
    <submittedName>
        <fullName evidence="2">Uncharacterized protein</fullName>
    </submittedName>
</protein>
<evidence type="ECO:0000256" key="1">
    <source>
        <dbReference type="SAM" id="MobiDB-lite"/>
    </source>
</evidence>